<dbReference type="Pfam" id="PF00248">
    <property type="entry name" value="Aldo_ket_red"/>
    <property type="match status" value="1"/>
</dbReference>
<dbReference type="InterPro" id="IPR020471">
    <property type="entry name" value="AKR"/>
</dbReference>
<dbReference type="GO" id="GO:0005829">
    <property type="term" value="C:cytosol"/>
    <property type="evidence" value="ECO:0007669"/>
    <property type="project" value="TreeGrafter"/>
</dbReference>
<dbReference type="InterPro" id="IPR023210">
    <property type="entry name" value="NADP_OxRdtase_dom"/>
</dbReference>
<dbReference type="CDD" id="cd19105">
    <property type="entry name" value="AKR_unchar"/>
    <property type="match status" value="1"/>
</dbReference>
<feature type="domain" description="NADP-dependent oxidoreductase" evidence="1">
    <location>
        <begin position="18"/>
        <end position="300"/>
    </location>
</feature>
<keyword evidence="3" id="KW-1185">Reference proteome</keyword>
<dbReference type="EMBL" id="VDUZ01000038">
    <property type="protein sequence ID" value="TXL71899.1"/>
    <property type="molecule type" value="Genomic_DNA"/>
</dbReference>
<dbReference type="Gene3D" id="3.20.20.100">
    <property type="entry name" value="NADP-dependent oxidoreductase domain"/>
    <property type="match status" value="1"/>
</dbReference>
<evidence type="ECO:0000259" key="1">
    <source>
        <dbReference type="Pfam" id="PF00248"/>
    </source>
</evidence>
<name>A0A5C8PE81_9HYPH</name>
<organism evidence="2 3">
    <name type="scientific">Vineibacter terrae</name>
    <dbReference type="NCBI Taxonomy" id="2586908"/>
    <lineage>
        <taxon>Bacteria</taxon>
        <taxon>Pseudomonadati</taxon>
        <taxon>Pseudomonadota</taxon>
        <taxon>Alphaproteobacteria</taxon>
        <taxon>Hyphomicrobiales</taxon>
        <taxon>Vineibacter</taxon>
    </lineage>
</organism>
<dbReference type="OrthoDB" id="9768851at2"/>
<evidence type="ECO:0000313" key="3">
    <source>
        <dbReference type="Proteomes" id="UP000321638"/>
    </source>
</evidence>
<evidence type="ECO:0000313" key="2">
    <source>
        <dbReference type="EMBL" id="TXL71899.1"/>
    </source>
</evidence>
<dbReference type="PANTHER" id="PTHR42686">
    <property type="entry name" value="GH17980P-RELATED"/>
    <property type="match status" value="1"/>
</dbReference>
<protein>
    <submittedName>
        <fullName evidence="2">Aldo/keto reductase</fullName>
    </submittedName>
</protein>
<gene>
    <name evidence="2" type="ORF">FHP25_28070</name>
</gene>
<dbReference type="Proteomes" id="UP000321638">
    <property type="component" value="Unassembled WGS sequence"/>
</dbReference>
<dbReference type="PANTHER" id="PTHR42686:SF1">
    <property type="entry name" value="GH17980P-RELATED"/>
    <property type="match status" value="1"/>
</dbReference>
<dbReference type="RefSeq" id="WP_147850307.1">
    <property type="nucleotide sequence ID" value="NZ_VDUZ01000038.1"/>
</dbReference>
<dbReference type="AlphaFoldDB" id="A0A5C8PE81"/>
<dbReference type="GO" id="GO:0016491">
    <property type="term" value="F:oxidoreductase activity"/>
    <property type="evidence" value="ECO:0007669"/>
    <property type="project" value="InterPro"/>
</dbReference>
<dbReference type="InterPro" id="IPR036812">
    <property type="entry name" value="NAD(P)_OxRdtase_dom_sf"/>
</dbReference>
<proteinExistence type="predicted"/>
<reference evidence="2 3" key="1">
    <citation type="submission" date="2019-06" db="EMBL/GenBank/DDBJ databases">
        <title>New taxonomy in bacterial strain CC-CFT640, isolated from vineyard.</title>
        <authorList>
            <person name="Lin S.-Y."/>
            <person name="Tsai C.-F."/>
            <person name="Young C.-C."/>
        </authorList>
    </citation>
    <scope>NUCLEOTIDE SEQUENCE [LARGE SCALE GENOMIC DNA]</scope>
    <source>
        <strain evidence="2 3">CC-CFT640</strain>
    </source>
</reference>
<dbReference type="SUPFAM" id="SSF51430">
    <property type="entry name" value="NAD(P)-linked oxidoreductase"/>
    <property type="match status" value="1"/>
</dbReference>
<accession>A0A5C8PE81</accession>
<comment type="caution">
    <text evidence="2">The sequence shown here is derived from an EMBL/GenBank/DDBJ whole genome shotgun (WGS) entry which is preliminary data.</text>
</comment>
<dbReference type="PRINTS" id="PR00069">
    <property type="entry name" value="ALDKETRDTASE"/>
</dbReference>
<sequence>MDYTTLGRTGLRVSVAGLGCGGNSRIGQGTGLSADESVALVREALDLGVSFIDTAEAYGTEDIVGRAVSAVPREQVVISTKCLIRAGAGLRSAAEVVQALEASLRRLRLDHVDVFHLHAVAPDAYAHALGELAPALLREKEKGKLRHLGITETGPRDPAQKTLQRAVHDPCWEVMMLAFHMMNQGARLKLFPHTRRQGIGTLLMFVVRNIFSVPGLLARTMKDLAAAGRVPSGLADTDRPLGFLVHEGGASSLTDAAYRFARHEPGTDVVLFGTGNRAHLRANIESILKPPLPAADVQQLYDLFGALEGVGLDLPDRVRP</sequence>